<dbReference type="EMBL" id="BGZK01004064">
    <property type="protein sequence ID" value="GBP06615.1"/>
    <property type="molecule type" value="Genomic_DNA"/>
</dbReference>
<dbReference type="AlphaFoldDB" id="A0A4C1SXG1"/>
<dbReference type="Proteomes" id="UP000299102">
    <property type="component" value="Unassembled WGS sequence"/>
</dbReference>
<organism evidence="1 2">
    <name type="scientific">Eumeta variegata</name>
    <name type="common">Bagworm moth</name>
    <name type="synonym">Eumeta japonica</name>
    <dbReference type="NCBI Taxonomy" id="151549"/>
    <lineage>
        <taxon>Eukaryota</taxon>
        <taxon>Metazoa</taxon>
        <taxon>Ecdysozoa</taxon>
        <taxon>Arthropoda</taxon>
        <taxon>Hexapoda</taxon>
        <taxon>Insecta</taxon>
        <taxon>Pterygota</taxon>
        <taxon>Neoptera</taxon>
        <taxon>Endopterygota</taxon>
        <taxon>Lepidoptera</taxon>
        <taxon>Glossata</taxon>
        <taxon>Ditrysia</taxon>
        <taxon>Tineoidea</taxon>
        <taxon>Psychidae</taxon>
        <taxon>Oiketicinae</taxon>
        <taxon>Eumeta</taxon>
    </lineage>
</organism>
<keyword evidence="2" id="KW-1185">Reference proteome</keyword>
<proteinExistence type="predicted"/>
<protein>
    <submittedName>
        <fullName evidence="1">Uncharacterized protein</fullName>
    </submittedName>
</protein>
<name>A0A4C1SXG1_EUMVA</name>
<gene>
    <name evidence="1" type="ORF">EVAR_72567_1</name>
</gene>
<comment type="caution">
    <text evidence="1">The sequence shown here is derived from an EMBL/GenBank/DDBJ whole genome shotgun (WGS) entry which is preliminary data.</text>
</comment>
<accession>A0A4C1SXG1</accession>
<reference evidence="1 2" key="1">
    <citation type="journal article" date="2019" name="Commun. Biol.">
        <title>The bagworm genome reveals a unique fibroin gene that provides high tensile strength.</title>
        <authorList>
            <person name="Kono N."/>
            <person name="Nakamura H."/>
            <person name="Ohtoshi R."/>
            <person name="Tomita M."/>
            <person name="Numata K."/>
            <person name="Arakawa K."/>
        </authorList>
    </citation>
    <scope>NUCLEOTIDE SEQUENCE [LARGE SCALE GENOMIC DNA]</scope>
</reference>
<sequence>MVTITAAKVEKTAIPRMIKNESAYVIFPVAAVTTPRHRPCSRSHLYRCLCLHLCLRTCLGPLRGGRNDTLQPKLKVRQSAFTGRQLAVREVCFDSASSMTPVSLLPKKVLTKMFFFDAKMSSNTGLRKERFEKGFV</sequence>
<evidence type="ECO:0000313" key="2">
    <source>
        <dbReference type="Proteomes" id="UP000299102"/>
    </source>
</evidence>
<evidence type="ECO:0000313" key="1">
    <source>
        <dbReference type="EMBL" id="GBP06615.1"/>
    </source>
</evidence>